<name>A0A915JCQ0_ROMCU</name>
<keyword evidence="1" id="KW-1185">Reference proteome</keyword>
<dbReference type="AlphaFoldDB" id="A0A915JCQ0"/>
<sequence>MASKHAPFDTDAEDQDDAEDLEWDQDAANALGKFVESSRQPGRKMCNILWKGDDTAMQRPSNFLSLSIIVYLEH</sequence>
<dbReference type="Proteomes" id="UP000887565">
    <property type="component" value="Unplaced"/>
</dbReference>
<reference evidence="2" key="1">
    <citation type="submission" date="2022-11" db="UniProtKB">
        <authorList>
            <consortium name="WormBaseParasite"/>
        </authorList>
    </citation>
    <scope>IDENTIFICATION</scope>
</reference>
<evidence type="ECO:0000313" key="1">
    <source>
        <dbReference type="Proteomes" id="UP000887565"/>
    </source>
</evidence>
<proteinExistence type="predicted"/>
<accession>A0A915JCQ0</accession>
<dbReference type="WBParaSite" id="nRc.2.0.1.t24254-RA">
    <property type="protein sequence ID" value="nRc.2.0.1.t24254-RA"/>
    <property type="gene ID" value="nRc.2.0.1.g24254"/>
</dbReference>
<evidence type="ECO:0000313" key="2">
    <source>
        <dbReference type="WBParaSite" id="nRc.2.0.1.t24254-RA"/>
    </source>
</evidence>
<protein>
    <submittedName>
        <fullName evidence="2">Uncharacterized protein</fullName>
    </submittedName>
</protein>
<organism evidence="1 2">
    <name type="scientific">Romanomermis culicivorax</name>
    <name type="common">Nematode worm</name>
    <dbReference type="NCBI Taxonomy" id="13658"/>
    <lineage>
        <taxon>Eukaryota</taxon>
        <taxon>Metazoa</taxon>
        <taxon>Ecdysozoa</taxon>
        <taxon>Nematoda</taxon>
        <taxon>Enoplea</taxon>
        <taxon>Dorylaimia</taxon>
        <taxon>Mermithida</taxon>
        <taxon>Mermithoidea</taxon>
        <taxon>Mermithidae</taxon>
        <taxon>Romanomermis</taxon>
    </lineage>
</organism>